<evidence type="ECO:0000256" key="1">
    <source>
        <dbReference type="PROSITE-ProRule" id="PRU00339"/>
    </source>
</evidence>
<feature type="domain" description="Signal transduction histidine kinase internal region" evidence="4">
    <location>
        <begin position="448"/>
        <end position="526"/>
    </location>
</feature>
<dbReference type="EMBL" id="DPRK01000296">
    <property type="protein sequence ID" value="HCY83402.1"/>
    <property type="molecule type" value="Genomic_DNA"/>
</dbReference>
<sequence>MKRLLNSFVLTIKTHCKSILLCFVFACFSSVTLAQNSQSTDFEKIVNTTLIKKQTSYRYLDSVFKVFSKDSLKMNLLLKKSEEKQFLEGESYALNMLGETYRNLSVYDKAISFHENALKKAKQAKNIDLQVISLNMLGVVYRRQDVIRTALDYHKEALDLAETVKPTTDILKHSIAISQNSMGNIYLALKQYDMALGLFEKSLKIEKELNNKLGLAINHHNIGYAQEAIGMLDEALVNYQTSLKYNNEIDSDIGRVNCYNSIGKLDILKGDYETALPILEKALEKAKIVNDKYYISTSYSNLGLLNLKLEDFKASETHLKEALRIAKKFNLKSQESETYNHLALLEEELGDFKSSLHYYKQYVALDQSITNEKNFQYVNDLILKYESEKKNSQIKALASENEIVKLKLVQNRKILLLSLLGAFLIIGFFIILQRQRQLKNEKKIVTLEQEMLRNQMNPHFIFNSLNSIKLFIINNEKENAVYYLNKFSKLIRKILVASTEKEISLQDELDTMDLYMNIENMRFSNEINYQVHIDENVNPSVIKVPSLILQPFLENALWHGLSSKTGTKNILLEVYQNTPDYVSINITDNGVGRAVSEKIKEKKKLRRKSVGIEITKARLANFSKGFINGFKIDIEDLFENGKASGTKVMVHIPIKNVVLKTA</sequence>
<name>A0A3D6BW09_9FLAO</name>
<keyword evidence="2" id="KW-0812">Transmembrane</keyword>
<keyword evidence="5" id="KW-0808">Transferase</keyword>
<dbReference type="InterPro" id="IPR019734">
    <property type="entry name" value="TPR_rpt"/>
</dbReference>
<dbReference type="AlphaFoldDB" id="A0A3D6BW09"/>
<keyword evidence="2" id="KW-1133">Transmembrane helix</keyword>
<dbReference type="GO" id="GO:0016020">
    <property type="term" value="C:membrane"/>
    <property type="evidence" value="ECO:0007669"/>
    <property type="project" value="InterPro"/>
</dbReference>
<keyword evidence="2" id="KW-0472">Membrane</keyword>
<evidence type="ECO:0000313" key="6">
    <source>
        <dbReference type="Proteomes" id="UP000263268"/>
    </source>
</evidence>
<reference evidence="5 6" key="1">
    <citation type="journal article" date="2018" name="Nat. Biotechnol.">
        <title>A standardized bacterial taxonomy based on genome phylogeny substantially revises the tree of life.</title>
        <authorList>
            <person name="Parks D.H."/>
            <person name="Chuvochina M."/>
            <person name="Waite D.W."/>
            <person name="Rinke C."/>
            <person name="Skarshewski A."/>
            <person name="Chaumeil P.A."/>
            <person name="Hugenholtz P."/>
        </authorList>
    </citation>
    <scope>NUCLEOTIDE SEQUENCE [LARGE SCALE GENOMIC DNA]</scope>
    <source>
        <strain evidence="5">UBA10227</strain>
    </source>
</reference>
<dbReference type="GO" id="GO:0000155">
    <property type="term" value="F:phosphorelay sensor kinase activity"/>
    <property type="evidence" value="ECO:0007669"/>
    <property type="project" value="InterPro"/>
</dbReference>
<dbReference type="Pfam" id="PF06580">
    <property type="entry name" value="His_kinase"/>
    <property type="match status" value="1"/>
</dbReference>
<dbReference type="Gene3D" id="1.25.40.10">
    <property type="entry name" value="Tetratricopeptide repeat domain"/>
    <property type="match status" value="2"/>
</dbReference>
<evidence type="ECO:0000256" key="2">
    <source>
        <dbReference type="SAM" id="Phobius"/>
    </source>
</evidence>
<keyword evidence="5" id="KW-0418">Kinase</keyword>
<dbReference type="SUPFAM" id="SSF48452">
    <property type="entry name" value="TPR-like"/>
    <property type="match status" value="2"/>
</dbReference>
<keyword evidence="1" id="KW-0802">TPR repeat</keyword>
<feature type="signal peptide" evidence="3">
    <location>
        <begin position="1"/>
        <end position="34"/>
    </location>
</feature>
<feature type="transmembrane region" description="Helical" evidence="2">
    <location>
        <begin position="414"/>
        <end position="432"/>
    </location>
</feature>
<dbReference type="Pfam" id="PF13424">
    <property type="entry name" value="TPR_12"/>
    <property type="match status" value="3"/>
</dbReference>
<dbReference type="PANTHER" id="PTHR34220">
    <property type="entry name" value="SENSOR HISTIDINE KINASE YPDA"/>
    <property type="match status" value="1"/>
</dbReference>
<protein>
    <submittedName>
        <fullName evidence="5">Sensor histidine kinase</fullName>
    </submittedName>
</protein>
<gene>
    <name evidence="5" type="ORF">DHV22_18340</name>
</gene>
<proteinExistence type="predicted"/>
<feature type="repeat" description="TPR" evidence="1">
    <location>
        <begin position="176"/>
        <end position="209"/>
    </location>
</feature>
<evidence type="ECO:0000313" key="5">
    <source>
        <dbReference type="EMBL" id="HCY83402.1"/>
    </source>
</evidence>
<dbReference type="SUPFAM" id="SSF55874">
    <property type="entry name" value="ATPase domain of HSP90 chaperone/DNA topoisomerase II/histidine kinase"/>
    <property type="match status" value="1"/>
</dbReference>
<dbReference type="InterPro" id="IPR050640">
    <property type="entry name" value="Bact_2-comp_sensor_kinase"/>
</dbReference>
<dbReference type="InterPro" id="IPR011990">
    <property type="entry name" value="TPR-like_helical_dom_sf"/>
</dbReference>
<dbReference type="Pfam" id="PF13181">
    <property type="entry name" value="TPR_8"/>
    <property type="match status" value="1"/>
</dbReference>
<organism evidence="5 6">
    <name type="scientific">Xanthomarina gelatinilytica</name>
    <dbReference type="NCBI Taxonomy" id="1137281"/>
    <lineage>
        <taxon>Bacteria</taxon>
        <taxon>Pseudomonadati</taxon>
        <taxon>Bacteroidota</taxon>
        <taxon>Flavobacteriia</taxon>
        <taxon>Flavobacteriales</taxon>
        <taxon>Flavobacteriaceae</taxon>
        <taxon>Xanthomarina</taxon>
    </lineage>
</organism>
<keyword evidence="3" id="KW-0732">Signal</keyword>
<dbReference type="InterPro" id="IPR036890">
    <property type="entry name" value="HATPase_C_sf"/>
</dbReference>
<dbReference type="Gene3D" id="3.30.565.10">
    <property type="entry name" value="Histidine kinase-like ATPase, C-terminal domain"/>
    <property type="match status" value="1"/>
</dbReference>
<comment type="caution">
    <text evidence="5">The sequence shown here is derived from an EMBL/GenBank/DDBJ whole genome shotgun (WGS) entry which is preliminary data.</text>
</comment>
<dbReference type="Proteomes" id="UP000263268">
    <property type="component" value="Unassembled WGS sequence"/>
</dbReference>
<dbReference type="PANTHER" id="PTHR34220:SF7">
    <property type="entry name" value="SENSOR HISTIDINE KINASE YPDA"/>
    <property type="match status" value="1"/>
</dbReference>
<accession>A0A3D6BW09</accession>
<evidence type="ECO:0000256" key="3">
    <source>
        <dbReference type="SAM" id="SignalP"/>
    </source>
</evidence>
<dbReference type="PROSITE" id="PS50005">
    <property type="entry name" value="TPR"/>
    <property type="match status" value="1"/>
</dbReference>
<dbReference type="SMART" id="SM00028">
    <property type="entry name" value="TPR"/>
    <property type="match status" value="7"/>
</dbReference>
<feature type="chain" id="PRO_5017547109" evidence="3">
    <location>
        <begin position="35"/>
        <end position="662"/>
    </location>
</feature>
<dbReference type="InterPro" id="IPR010559">
    <property type="entry name" value="Sig_transdc_His_kin_internal"/>
</dbReference>
<evidence type="ECO:0000259" key="4">
    <source>
        <dbReference type="Pfam" id="PF06580"/>
    </source>
</evidence>